<feature type="compositionally biased region" description="Acidic residues" evidence="7">
    <location>
        <begin position="1873"/>
        <end position="1885"/>
    </location>
</feature>
<dbReference type="Pfam" id="PF13181">
    <property type="entry name" value="TPR_8"/>
    <property type="match status" value="1"/>
</dbReference>
<dbReference type="FunFam" id="1.10.30.10:FF:000003">
    <property type="entry name" value="Putative transcription factor SOX-6"/>
    <property type="match status" value="1"/>
</dbReference>
<dbReference type="GO" id="GO:0097546">
    <property type="term" value="C:ciliary base"/>
    <property type="evidence" value="ECO:0007669"/>
    <property type="project" value="TreeGrafter"/>
</dbReference>
<feature type="compositionally biased region" description="Polar residues" evidence="7">
    <location>
        <begin position="777"/>
        <end position="788"/>
    </location>
</feature>
<dbReference type="EMBL" id="CAJNOK010000022">
    <property type="protein sequence ID" value="CAF0723314.1"/>
    <property type="molecule type" value="Genomic_DNA"/>
</dbReference>
<dbReference type="SUPFAM" id="SSF47095">
    <property type="entry name" value="HMG-box"/>
    <property type="match status" value="1"/>
</dbReference>
<dbReference type="Proteomes" id="UP000682733">
    <property type="component" value="Unassembled WGS sequence"/>
</dbReference>
<dbReference type="GO" id="GO:1905515">
    <property type="term" value="P:non-motile cilium assembly"/>
    <property type="evidence" value="ECO:0007669"/>
    <property type="project" value="TreeGrafter"/>
</dbReference>
<organism evidence="9 11">
    <name type="scientific">Didymodactylos carnosus</name>
    <dbReference type="NCBI Taxonomy" id="1234261"/>
    <lineage>
        <taxon>Eukaryota</taxon>
        <taxon>Metazoa</taxon>
        <taxon>Spiralia</taxon>
        <taxon>Gnathifera</taxon>
        <taxon>Rotifera</taxon>
        <taxon>Eurotatoria</taxon>
        <taxon>Bdelloidea</taxon>
        <taxon>Philodinida</taxon>
        <taxon>Philodinidae</taxon>
        <taxon>Didymodactylos</taxon>
    </lineage>
</organism>
<dbReference type="Gene3D" id="1.10.30.10">
    <property type="entry name" value="High mobility group box domain"/>
    <property type="match status" value="1"/>
</dbReference>
<keyword evidence="2 5" id="KW-0238">DNA-binding</keyword>
<feature type="compositionally biased region" description="Basic and acidic residues" evidence="7">
    <location>
        <begin position="319"/>
        <end position="330"/>
    </location>
</feature>
<dbReference type="GO" id="GO:0097730">
    <property type="term" value="C:non-motile cilium"/>
    <property type="evidence" value="ECO:0007669"/>
    <property type="project" value="TreeGrafter"/>
</dbReference>
<feature type="repeat" description="TPR" evidence="6">
    <location>
        <begin position="1295"/>
        <end position="1328"/>
    </location>
</feature>
<evidence type="ECO:0000256" key="7">
    <source>
        <dbReference type="SAM" id="MobiDB-lite"/>
    </source>
</evidence>
<dbReference type="InterPro" id="IPR011990">
    <property type="entry name" value="TPR-like_helical_dom_sf"/>
</dbReference>
<feature type="compositionally biased region" description="Basic and acidic residues" evidence="7">
    <location>
        <begin position="164"/>
        <end position="178"/>
    </location>
</feature>
<feature type="region of interest" description="Disordered" evidence="7">
    <location>
        <begin position="450"/>
        <end position="481"/>
    </location>
</feature>
<evidence type="ECO:0000259" key="8">
    <source>
        <dbReference type="PROSITE" id="PS50118"/>
    </source>
</evidence>
<evidence type="ECO:0000256" key="6">
    <source>
        <dbReference type="PROSITE-ProRule" id="PRU00339"/>
    </source>
</evidence>
<dbReference type="SMART" id="SM00398">
    <property type="entry name" value="HMG"/>
    <property type="match status" value="1"/>
</dbReference>
<comment type="caution">
    <text evidence="9">The sequence shown here is derived from an EMBL/GenBank/DDBJ whole genome shotgun (WGS) entry which is preliminary data.</text>
</comment>
<feature type="compositionally biased region" description="Low complexity" evidence="7">
    <location>
        <begin position="347"/>
        <end position="369"/>
    </location>
</feature>
<evidence type="ECO:0000313" key="11">
    <source>
        <dbReference type="Proteomes" id="UP000677228"/>
    </source>
</evidence>
<feature type="region of interest" description="Disordered" evidence="7">
    <location>
        <begin position="1103"/>
        <end position="1124"/>
    </location>
</feature>
<evidence type="ECO:0000256" key="3">
    <source>
        <dbReference type="ARBA" id="ARBA00023163"/>
    </source>
</evidence>
<dbReference type="Pfam" id="PF14559">
    <property type="entry name" value="TPR_19"/>
    <property type="match status" value="1"/>
</dbReference>
<dbReference type="GO" id="GO:0005634">
    <property type="term" value="C:nucleus"/>
    <property type="evidence" value="ECO:0007669"/>
    <property type="project" value="UniProtKB-UniRule"/>
</dbReference>
<dbReference type="SUPFAM" id="SSF48452">
    <property type="entry name" value="TPR-like"/>
    <property type="match status" value="3"/>
</dbReference>
<dbReference type="InterPro" id="IPR009071">
    <property type="entry name" value="HMG_box_dom"/>
</dbReference>
<name>A0A8S2CK20_9BILA</name>
<evidence type="ECO:0000256" key="2">
    <source>
        <dbReference type="ARBA" id="ARBA00023125"/>
    </source>
</evidence>
<dbReference type="PANTHER" id="PTHR44117:SF1">
    <property type="entry name" value="INTRAFLAGELLAR TRANSPORT PROTEIN 88 HOMOLOG"/>
    <property type="match status" value="1"/>
</dbReference>
<feature type="compositionally biased region" description="Basic residues" evidence="7">
    <location>
        <begin position="218"/>
        <end position="230"/>
    </location>
</feature>
<evidence type="ECO:0000256" key="4">
    <source>
        <dbReference type="ARBA" id="ARBA00023242"/>
    </source>
</evidence>
<gene>
    <name evidence="9" type="ORF">OVA965_LOCUS216</name>
    <name evidence="10" type="ORF">TMI583_LOCUS216</name>
</gene>
<feature type="region of interest" description="Disordered" evidence="7">
    <location>
        <begin position="1141"/>
        <end position="1162"/>
    </location>
</feature>
<feature type="compositionally biased region" description="Basic and acidic residues" evidence="7">
    <location>
        <begin position="1777"/>
        <end position="1788"/>
    </location>
</feature>
<feature type="compositionally biased region" description="Basic and acidic residues" evidence="7">
    <location>
        <begin position="1850"/>
        <end position="1868"/>
    </location>
</feature>
<keyword evidence="6" id="KW-0802">TPR repeat</keyword>
<feature type="compositionally biased region" description="Polar residues" evidence="7">
    <location>
        <begin position="1141"/>
        <end position="1153"/>
    </location>
</feature>
<feature type="region of interest" description="Disordered" evidence="7">
    <location>
        <begin position="753"/>
        <end position="788"/>
    </location>
</feature>
<dbReference type="GO" id="GO:0019894">
    <property type="term" value="F:kinesin binding"/>
    <property type="evidence" value="ECO:0007669"/>
    <property type="project" value="TreeGrafter"/>
</dbReference>
<feature type="region of interest" description="Disordered" evidence="7">
    <location>
        <begin position="164"/>
        <end position="198"/>
    </location>
</feature>
<dbReference type="InterPro" id="IPR019734">
    <property type="entry name" value="TPR_rpt"/>
</dbReference>
<feature type="compositionally biased region" description="Low complexity" evidence="7">
    <location>
        <begin position="182"/>
        <end position="195"/>
    </location>
</feature>
<dbReference type="GO" id="GO:0003677">
    <property type="term" value="F:DNA binding"/>
    <property type="evidence" value="ECO:0007669"/>
    <property type="project" value="UniProtKB-UniRule"/>
</dbReference>
<dbReference type="Proteomes" id="UP000677228">
    <property type="component" value="Unassembled WGS sequence"/>
</dbReference>
<keyword evidence="1" id="KW-0805">Transcription regulation</keyword>
<dbReference type="PANTHER" id="PTHR44117">
    <property type="entry name" value="INTRAFLAGELLAR TRANSPORT PROTEIN 88 HOMOLOG"/>
    <property type="match status" value="1"/>
</dbReference>
<feature type="region of interest" description="Disordered" evidence="7">
    <location>
        <begin position="809"/>
        <end position="838"/>
    </location>
</feature>
<keyword evidence="3" id="KW-0804">Transcription</keyword>
<sequence>MSVKRKFDSDYQSMATTDKKITLNGTNGDNKHLILESINNHDHIKNELILFTDQQQDLFDSKNKKQRLLSSLDGVRSCSSSPSSLLMLNGNIDHTSDSYPTSPIKQNNSMDNGTNNHCSPEQQHKTIFSAQSLSSPSNNNYVTYAQIKEETSRHDLIQINFSSSDKHSSNISADEQHGDVNTPTTRTPVTTSPITECQSEESDCLLNEKDEKVKKINKRKSGARHNNKRLHSNDDSFNNTNNYITQLPLPSPASTTIHSGSMNATIILNLIRPLLEGKPDDDIETTLDYLIDSLQRLREHVRKAIDNETIKTESVSPRFYKEQRSNDDHPLNLTKPKSKKTNRFNNRETSTNSDNSNSNSPSPLINSANSANNNNNNVFSPFLYANNSLFAALATQSPPSHLSSYLSLSKLANESNLKQNSDTNNNTAMRFLNPAFLAGCMSMYGFNVPESTSSSNTGHSSATTLGTNSISPSSSLHHQSSNNSAVGLNIAAQHHSSHHQHYNNVDIHESKDKYSMIEKEPSIVEPIRHNNRHTNDNDQHIKRPMNAFMVWAREERRKILKACPDMHNSSISKILGARWKAMTNEEKQPYYEEQSRLSKVHMEKYPDYRYRPRPKRTCVIDGKKLRWSEYKQMLKQRKRCQFGEIGGSLPYLGKVEANKISTMADKNGPSPSIIDSTRLIKKNASNINSRLKPHQIYFSKELPAAEKRRNLVDRYISTLLDHPLAFFSHFNDALPSKLYERVAKLLEAELLRSGDDHGSSTEPEKESDVGSIHSRIPTATSEKSNKNMNNNQELKMSEQFFEAQANTGDFEQNRSSTSPVESVQSNHLNTGSTVYDENQTSWENAEELEKKLKNPYRWFIEKQREKQASQGPSSDESEAMAMESRLRVVSEEFCNWLHSLGGESNVDIDPSVVRNLFSTAYDTKPALSVPIKIVEMTRIPVELREGAQETMLPSDLEEASISGDKNLKSLSNKQAHPTQTRIVDEKQNRQKYRYGAWYLPKELWKKALKDEELQDPKVLKEELEDVTRQREEQINARLAPLHGVKAFKEYLQEKNFRRLPKIFDEIMTDKPDLYAGYNDFNPLLDTDGLKYDTDLQMAVLKTSHGRRAPPVSQPPGSSMGAAPTQRMGTASIRLAQQQQLQPPGSAARMQTGTARPGGQRPTTAVQGAGFITGSIGSGASTIGTITPAQFEKKEETSEDRAKKMEKMVIDLVDESCIAHEKADTQEALRKAEEALKIEKNLSRYREEQNLGESDIGLSGFVILNCANMYSKCGMNSEALNQYNIILKGKLLPVSSRLRINIGNVFLHTKHHAKALKMYRMALDQIPEQNADLKFKVRENIAAVHIEMGQYNEAAQCYESIVQERPNYRSGFNLLLCYHTLGQREKTKRAFTDLLKIPFLSSDDDNYQAPPEDKQANLVMEAIRDDRLRTFERKRRRFAEHVIVTAAKIVGSNVDGDFVSGYEWCIEQVRNSTYLELASGLEIQKAIAYLRENNFQKAISTLKEFEKAEAKLASAAATNLSFLYFLEKDLPNAHKYADLALKTDKFNPASLTNKGNCCFAETDFEKARYYYEEALHIDAGCVEALHNLILTLMKSNQYQRVKDLLHKYTTIQPQNTQVFCLMAKTLQQTNDADHAKSWYLQALSAYRMDSHLHRKLGELIDEQGDKSDAFQYFFDAYRHNPTDIETIQWLASYYIEAQYPEKAGRPGEIKWHMMVASCHRRSGDYTAALEKYKWIHSHFPDNTDCIQFLVKIATDLGLPEVEHYQNELKKVNKMKEVQMQRKTSAEKSKNIVKGRKISSADKDAQLLRPENSGGNSRDGRQPSGNRRNFDLENTEGVFSQKDPVLAQFEQLPDHMTNERPKTAISKKETNPIVFDDDDNAADLLPD</sequence>
<evidence type="ECO:0000256" key="1">
    <source>
        <dbReference type="ARBA" id="ARBA00023015"/>
    </source>
</evidence>
<feature type="repeat" description="TPR" evidence="6">
    <location>
        <begin position="1649"/>
        <end position="1682"/>
    </location>
</feature>
<dbReference type="CDD" id="cd22042">
    <property type="entry name" value="HMG-box_EGL13-like"/>
    <property type="match status" value="1"/>
</dbReference>
<feature type="compositionally biased region" description="Low complexity" evidence="7">
    <location>
        <begin position="451"/>
        <end position="481"/>
    </location>
</feature>
<proteinExistence type="predicted"/>
<dbReference type="EMBL" id="CAJOBA010000022">
    <property type="protein sequence ID" value="CAF3495515.1"/>
    <property type="molecule type" value="Genomic_DNA"/>
</dbReference>
<evidence type="ECO:0000313" key="10">
    <source>
        <dbReference type="EMBL" id="CAF3495515.1"/>
    </source>
</evidence>
<feature type="DNA-binding region" description="HMG box" evidence="5">
    <location>
        <begin position="541"/>
        <end position="609"/>
    </location>
</feature>
<dbReference type="PROSITE" id="PS50118">
    <property type="entry name" value="HMG_BOX_2"/>
    <property type="match status" value="1"/>
</dbReference>
<feature type="repeat" description="TPR" evidence="6">
    <location>
        <begin position="1334"/>
        <end position="1367"/>
    </location>
</feature>
<feature type="region of interest" description="Disordered" evidence="7">
    <location>
        <begin position="316"/>
        <end position="369"/>
    </location>
</feature>
<evidence type="ECO:0000256" key="5">
    <source>
        <dbReference type="PROSITE-ProRule" id="PRU00267"/>
    </source>
</evidence>
<accession>A0A8S2CK20</accession>
<dbReference type="GO" id="GO:0036064">
    <property type="term" value="C:ciliary basal body"/>
    <property type="evidence" value="ECO:0007669"/>
    <property type="project" value="TreeGrafter"/>
</dbReference>
<protein>
    <recommendedName>
        <fullName evidence="8">HMG box domain-containing protein</fullName>
    </recommendedName>
</protein>
<feature type="region of interest" description="Disordered" evidence="7">
    <location>
        <begin position="218"/>
        <end position="239"/>
    </location>
</feature>
<dbReference type="SMART" id="SM00028">
    <property type="entry name" value="TPR"/>
    <property type="match status" value="8"/>
</dbReference>
<dbReference type="InterPro" id="IPR036910">
    <property type="entry name" value="HMG_box_dom_sf"/>
</dbReference>
<feature type="compositionally biased region" description="Basic and acidic residues" evidence="7">
    <location>
        <begin position="753"/>
        <end position="768"/>
    </location>
</feature>
<feature type="region of interest" description="Disordered" evidence="7">
    <location>
        <begin position="1777"/>
        <end position="1885"/>
    </location>
</feature>
<evidence type="ECO:0000313" key="9">
    <source>
        <dbReference type="EMBL" id="CAF0723314.1"/>
    </source>
</evidence>
<reference evidence="9" key="1">
    <citation type="submission" date="2021-02" db="EMBL/GenBank/DDBJ databases">
        <authorList>
            <person name="Nowell W R."/>
        </authorList>
    </citation>
    <scope>NUCLEOTIDE SEQUENCE</scope>
</reference>
<dbReference type="Pfam" id="PF00505">
    <property type="entry name" value="HMG_box"/>
    <property type="match status" value="1"/>
</dbReference>
<dbReference type="GO" id="GO:0042073">
    <property type="term" value="P:intraciliary transport"/>
    <property type="evidence" value="ECO:0007669"/>
    <property type="project" value="TreeGrafter"/>
</dbReference>
<dbReference type="Gene3D" id="1.25.40.10">
    <property type="entry name" value="Tetratricopeptide repeat domain"/>
    <property type="match status" value="2"/>
</dbReference>
<keyword evidence="4 5" id="KW-0539">Nucleus</keyword>
<feature type="domain" description="HMG box" evidence="8">
    <location>
        <begin position="541"/>
        <end position="609"/>
    </location>
</feature>
<dbReference type="PROSITE" id="PS50005">
    <property type="entry name" value="TPR"/>
    <property type="match status" value="3"/>
</dbReference>
<dbReference type="GO" id="GO:0005814">
    <property type="term" value="C:centriole"/>
    <property type="evidence" value="ECO:0007669"/>
    <property type="project" value="TreeGrafter"/>
</dbReference>